<reference evidence="1 2" key="1">
    <citation type="journal article" date="2013" name="Genome Announc.">
        <title>Draft Genome Sequence of Rhodococcus opacus Strain M213 Shows a Diverse Catabolic Potential.</title>
        <authorList>
            <person name="Pathak A."/>
            <person name="Green S.J."/>
            <person name="Ogram A."/>
            <person name="Chauhan A."/>
        </authorList>
    </citation>
    <scope>NUCLEOTIDE SEQUENCE [LARGE SCALE GENOMIC DNA]</scope>
    <source>
        <strain evidence="1 2">M213</strain>
    </source>
</reference>
<protein>
    <submittedName>
        <fullName evidence="1">Uncharacterized protein</fullName>
    </submittedName>
</protein>
<name>K8X595_RHOOP</name>
<gene>
    <name evidence="1" type="ORF">WSS_A41320</name>
</gene>
<proteinExistence type="predicted"/>
<accession>K8X595</accession>
<dbReference type="AlphaFoldDB" id="K8X595"/>
<dbReference type="Proteomes" id="UP000005951">
    <property type="component" value="Unassembled WGS sequence"/>
</dbReference>
<evidence type="ECO:0000313" key="2">
    <source>
        <dbReference type="Proteomes" id="UP000005951"/>
    </source>
</evidence>
<sequence length="83" mass="8943">MWSPGCFLDRMIRTSTSTMPVSDAVTGLRSSSLISGWAATMSPTRTRKRASASRARIGRSMWEAMVSSIISWASRAVNGAAAF</sequence>
<organism evidence="1 2">
    <name type="scientific">Rhodococcus opacus M213</name>
    <dbReference type="NCBI Taxonomy" id="1129896"/>
    <lineage>
        <taxon>Bacteria</taxon>
        <taxon>Bacillati</taxon>
        <taxon>Actinomycetota</taxon>
        <taxon>Actinomycetes</taxon>
        <taxon>Mycobacteriales</taxon>
        <taxon>Nocardiaceae</taxon>
        <taxon>Rhodococcus</taxon>
    </lineage>
</organism>
<comment type="caution">
    <text evidence="1">The sequence shown here is derived from an EMBL/GenBank/DDBJ whole genome shotgun (WGS) entry which is preliminary data.</text>
</comment>
<evidence type="ECO:0000313" key="1">
    <source>
        <dbReference type="EMBL" id="EKT76714.1"/>
    </source>
</evidence>
<dbReference type="EMBL" id="AJYC02000213">
    <property type="protein sequence ID" value="EKT76714.1"/>
    <property type="molecule type" value="Genomic_DNA"/>
</dbReference>